<sequence length="174" mass="19680">MAAVLNGFSPSPRRPTAHLQIRYTSRLPNTRYSSPIMSSQSILTATITDTPDHWRITTYIRNTSSQPRSQSIKIDAWPMFSPEDAQFVASPSTETAVAPGQQGKVEVEVAKRDLADFDERTGKYVLQEGMYMFELKSVEDVSVGVGIVKQVSVVGRMVWRLLKSRIRQFIRFRP</sequence>
<comment type="caution">
    <text evidence="2">The sequence shown here is derived from an EMBL/GenBank/DDBJ whole genome shotgun (WGS) entry which is preliminary data.</text>
</comment>
<gene>
    <name evidence="2" type="ORF">LTR05_000753</name>
</gene>
<organism evidence="2 3">
    <name type="scientific">Lithohypha guttulata</name>
    <dbReference type="NCBI Taxonomy" id="1690604"/>
    <lineage>
        <taxon>Eukaryota</taxon>
        <taxon>Fungi</taxon>
        <taxon>Dikarya</taxon>
        <taxon>Ascomycota</taxon>
        <taxon>Pezizomycotina</taxon>
        <taxon>Eurotiomycetes</taxon>
        <taxon>Chaetothyriomycetidae</taxon>
        <taxon>Chaetothyriales</taxon>
        <taxon>Trichomeriaceae</taxon>
        <taxon>Lithohypha</taxon>
    </lineage>
</organism>
<evidence type="ECO:0000259" key="1">
    <source>
        <dbReference type="Pfam" id="PF14310"/>
    </source>
</evidence>
<dbReference type="InterPro" id="IPR013783">
    <property type="entry name" value="Ig-like_fold"/>
</dbReference>
<accession>A0AAN7T508</accession>
<dbReference type="Gene3D" id="2.60.40.10">
    <property type="entry name" value="Immunoglobulins"/>
    <property type="match status" value="1"/>
</dbReference>
<dbReference type="AlphaFoldDB" id="A0AAN7T508"/>
<name>A0AAN7T508_9EURO</name>
<dbReference type="EMBL" id="JAVRRJ010000001">
    <property type="protein sequence ID" value="KAK5090579.1"/>
    <property type="molecule type" value="Genomic_DNA"/>
</dbReference>
<proteinExistence type="predicted"/>
<reference evidence="2 3" key="1">
    <citation type="submission" date="2023-08" db="EMBL/GenBank/DDBJ databases">
        <title>Black Yeasts Isolated from many extreme environments.</title>
        <authorList>
            <person name="Coleine C."/>
            <person name="Stajich J.E."/>
            <person name="Selbmann L."/>
        </authorList>
    </citation>
    <scope>NUCLEOTIDE SEQUENCE [LARGE SCALE GENOMIC DNA]</scope>
    <source>
        <strain evidence="2 3">CCFEE 5910</strain>
    </source>
</reference>
<dbReference type="Pfam" id="PF14310">
    <property type="entry name" value="Fn3-like"/>
    <property type="match status" value="1"/>
</dbReference>
<dbReference type="Proteomes" id="UP001309876">
    <property type="component" value="Unassembled WGS sequence"/>
</dbReference>
<dbReference type="InterPro" id="IPR026891">
    <property type="entry name" value="Fn3-like"/>
</dbReference>
<evidence type="ECO:0000313" key="2">
    <source>
        <dbReference type="EMBL" id="KAK5090579.1"/>
    </source>
</evidence>
<protein>
    <recommendedName>
        <fullName evidence="1">Fibronectin type III-like domain-containing protein</fullName>
    </recommendedName>
</protein>
<keyword evidence="3" id="KW-1185">Reference proteome</keyword>
<evidence type="ECO:0000313" key="3">
    <source>
        <dbReference type="Proteomes" id="UP001309876"/>
    </source>
</evidence>
<feature type="domain" description="Fibronectin type III-like" evidence="1">
    <location>
        <begin position="95"/>
        <end position="134"/>
    </location>
</feature>